<evidence type="ECO:0000256" key="8">
    <source>
        <dbReference type="ARBA" id="ARBA00022927"/>
    </source>
</evidence>
<evidence type="ECO:0000256" key="9">
    <source>
        <dbReference type="ARBA" id="ARBA00022946"/>
    </source>
</evidence>
<keyword evidence="7" id="KW-0999">Mitochondrion inner membrane</keyword>
<feature type="region of interest" description="Disordered" evidence="19">
    <location>
        <begin position="204"/>
        <end position="306"/>
    </location>
</feature>
<dbReference type="PANTHER" id="PTHR21622:SF0">
    <property type="entry name" value="COILED-COIL-HELIX-COILED-COIL-HELIX DOMAIN CONTAINING 4"/>
    <property type="match status" value="1"/>
</dbReference>
<dbReference type="FunFam" id="1.10.287.2900:FF:000002">
    <property type="entry name" value="Mitochondrial intermembrane space import and assembly protein"/>
    <property type="match status" value="1"/>
</dbReference>
<dbReference type="EMBL" id="BTFZ01000002">
    <property type="protein sequence ID" value="GMM34093.1"/>
    <property type="molecule type" value="Genomic_DNA"/>
</dbReference>
<accession>A0AAV5QIW9</accession>
<evidence type="ECO:0000256" key="3">
    <source>
        <dbReference type="ARBA" id="ARBA00004164"/>
    </source>
</evidence>
<keyword evidence="22" id="KW-1185">Reference proteome</keyword>
<keyword evidence="16" id="KW-1015">Disulfide bond</keyword>
<evidence type="ECO:0000313" key="22">
    <source>
        <dbReference type="Proteomes" id="UP001360560"/>
    </source>
</evidence>
<evidence type="ECO:0000256" key="5">
    <source>
        <dbReference type="ARBA" id="ARBA00022448"/>
    </source>
</evidence>
<keyword evidence="6" id="KW-0812">Transmembrane</keyword>
<evidence type="ECO:0000256" key="13">
    <source>
        <dbReference type="ARBA" id="ARBA00023010"/>
    </source>
</evidence>
<evidence type="ECO:0000256" key="12">
    <source>
        <dbReference type="ARBA" id="ARBA00023002"/>
    </source>
</evidence>
<evidence type="ECO:0000256" key="18">
    <source>
        <dbReference type="ARBA" id="ARBA00033150"/>
    </source>
</evidence>
<dbReference type="PANTHER" id="PTHR21622">
    <property type="entry name" value="COILED-COIL-HELIX-COILED-COIL-HELIX DOMAIN CONTAINING 4"/>
    <property type="match status" value="1"/>
</dbReference>
<feature type="compositionally biased region" description="Low complexity" evidence="19">
    <location>
        <begin position="207"/>
        <end position="277"/>
    </location>
</feature>
<dbReference type="Pfam" id="PF06747">
    <property type="entry name" value="CHCH"/>
    <property type="match status" value="1"/>
</dbReference>
<dbReference type="GO" id="GO:0005743">
    <property type="term" value="C:mitochondrial inner membrane"/>
    <property type="evidence" value="ECO:0007669"/>
    <property type="project" value="UniProtKB-SubCell"/>
</dbReference>
<dbReference type="PROSITE" id="PS51808">
    <property type="entry name" value="CHCH"/>
    <property type="match status" value="1"/>
</dbReference>
<organism evidence="21 22">
    <name type="scientific">Saccharomycopsis crataegensis</name>
    <dbReference type="NCBI Taxonomy" id="43959"/>
    <lineage>
        <taxon>Eukaryota</taxon>
        <taxon>Fungi</taxon>
        <taxon>Dikarya</taxon>
        <taxon>Ascomycota</taxon>
        <taxon>Saccharomycotina</taxon>
        <taxon>Saccharomycetes</taxon>
        <taxon>Saccharomycopsidaceae</taxon>
        <taxon>Saccharomycopsis</taxon>
    </lineage>
</organism>
<proteinExistence type="predicted"/>
<evidence type="ECO:0000256" key="6">
    <source>
        <dbReference type="ARBA" id="ARBA00022692"/>
    </source>
</evidence>
<keyword evidence="8" id="KW-0653">Protein transport</keyword>
<dbReference type="InterPro" id="IPR039289">
    <property type="entry name" value="CHCHD4"/>
</dbReference>
<keyword evidence="13" id="KW-0811">Translocation</keyword>
<keyword evidence="11" id="KW-1133">Transmembrane helix</keyword>
<keyword evidence="5" id="KW-0813">Transport</keyword>
<evidence type="ECO:0000313" key="21">
    <source>
        <dbReference type="EMBL" id="GMM34093.1"/>
    </source>
</evidence>
<evidence type="ECO:0000256" key="7">
    <source>
        <dbReference type="ARBA" id="ARBA00022792"/>
    </source>
</evidence>
<feature type="region of interest" description="Disordered" evidence="19">
    <location>
        <begin position="85"/>
        <end position="130"/>
    </location>
</feature>
<evidence type="ECO:0000256" key="2">
    <source>
        <dbReference type="ARBA" id="ARBA00001973"/>
    </source>
</evidence>
<comment type="cofactor">
    <cofactor evidence="1">
        <name>Zn(2+)</name>
        <dbReference type="ChEBI" id="CHEBI:29105"/>
    </cofactor>
</comment>
<evidence type="ECO:0000256" key="4">
    <source>
        <dbReference type="ARBA" id="ARBA00013714"/>
    </source>
</evidence>
<protein>
    <recommendedName>
        <fullName evidence="4">Mitochondrial intermembrane space import and assembly protein 40</fullName>
    </recommendedName>
    <alternativeName>
        <fullName evidence="18">Mitochondrial import inner membrane translocase TIM40</fullName>
    </alternativeName>
</protein>
<dbReference type="Proteomes" id="UP001360560">
    <property type="component" value="Unassembled WGS sequence"/>
</dbReference>
<dbReference type="RefSeq" id="XP_064851093.1">
    <property type="nucleotide sequence ID" value="XM_064995021.1"/>
</dbReference>
<dbReference type="GO" id="GO:0005758">
    <property type="term" value="C:mitochondrial intermembrane space"/>
    <property type="evidence" value="ECO:0007669"/>
    <property type="project" value="TreeGrafter"/>
</dbReference>
<evidence type="ECO:0000256" key="17">
    <source>
        <dbReference type="ARBA" id="ARBA00023284"/>
    </source>
</evidence>
<keyword evidence="14" id="KW-0496">Mitochondrion</keyword>
<name>A0AAV5QIW9_9ASCO</name>
<keyword evidence="12" id="KW-0560">Oxidoreductase</keyword>
<keyword evidence="10" id="KW-0735">Signal-anchor</keyword>
<dbReference type="AlphaFoldDB" id="A0AAV5QIW9"/>
<evidence type="ECO:0000256" key="11">
    <source>
        <dbReference type="ARBA" id="ARBA00022989"/>
    </source>
</evidence>
<evidence type="ECO:0000256" key="1">
    <source>
        <dbReference type="ARBA" id="ARBA00001947"/>
    </source>
</evidence>
<comment type="cofactor">
    <cofactor evidence="2">
        <name>Cu(2+)</name>
        <dbReference type="ChEBI" id="CHEBI:29036"/>
    </cofactor>
</comment>
<feature type="domain" description="CHCH" evidence="20">
    <location>
        <begin position="154"/>
        <end position="190"/>
    </location>
</feature>
<dbReference type="GO" id="GO:0045041">
    <property type="term" value="P:protein import into mitochondrial intermembrane space"/>
    <property type="evidence" value="ECO:0007669"/>
    <property type="project" value="InterPro"/>
</dbReference>
<evidence type="ECO:0000256" key="19">
    <source>
        <dbReference type="SAM" id="MobiDB-lite"/>
    </source>
</evidence>
<dbReference type="Gene3D" id="1.10.287.2900">
    <property type="match status" value="1"/>
</dbReference>
<evidence type="ECO:0000256" key="16">
    <source>
        <dbReference type="ARBA" id="ARBA00023157"/>
    </source>
</evidence>
<evidence type="ECO:0000259" key="20">
    <source>
        <dbReference type="Pfam" id="PF06747"/>
    </source>
</evidence>
<keyword evidence="15" id="KW-0472">Membrane</keyword>
<gene>
    <name evidence="21" type="ORF">DASC09_014180</name>
</gene>
<comment type="caution">
    <text evidence="21">The sequence shown here is derived from an EMBL/GenBank/DDBJ whole genome shotgun (WGS) entry which is preliminary data.</text>
</comment>
<keyword evidence="17" id="KW-0676">Redox-active center</keyword>
<keyword evidence="9" id="KW-0809">Transit peptide</keyword>
<evidence type="ECO:0000256" key="14">
    <source>
        <dbReference type="ARBA" id="ARBA00023128"/>
    </source>
</evidence>
<dbReference type="GO" id="GO:0015035">
    <property type="term" value="F:protein-disulfide reductase activity"/>
    <property type="evidence" value="ECO:0007669"/>
    <property type="project" value="InterPro"/>
</dbReference>
<dbReference type="InterPro" id="IPR010625">
    <property type="entry name" value="CHCH"/>
</dbReference>
<dbReference type="GeneID" id="90072072"/>
<evidence type="ECO:0000256" key="15">
    <source>
        <dbReference type="ARBA" id="ARBA00023136"/>
    </source>
</evidence>
<evidence type="ECO:0000256" key="10">
    <source>
        <dbReference type="ARBA" id="ARBA00022968"/>
    </source>
</evidence>
<reference evidence="21 22" key="1">
    <citation type="journal article" date="2023" name="Elife">
        <title>Identification of key yeast species and microbe-microbe interactions impacting larval growth of Drosophila in the wild.</title>
        <authorList>
            <person name="Mure A."/>
            <person name="Sugiura Y."/>
            <person name="Maeda R."/>
            <person name="Honda K."/>
            <person name="Sakurai N."/>
            <person name="Takahashi Y."/>
            <person name="Watada M."/>
            <person name="Katoh T."/>
            <person name="Gotoh A."/>
            <person name="Gotoh Y."/>
            <person name="Taniguchi I."/>
            <person name="Nakamura K."/>
            <person name="Hayashi T."/>
            <person name="Katayama T."/>
            <person name="Uemura T."/>
            <person name="Hattori Y."/>
        </authorList>
    </citation>
    <scope>NUCLEOTIDE SEQUENCE [LARGE SCALE GENOMIC DNA]</scope>
    <source>
        <strain evidence="21 22">SC-9</strain>
    </source>
</reference>
<comment type="subcellular location">
    <subcellularLocation>
        <location evidence="3">Mitochondrion inner membrane</location>
        <topology evidence="3">Single-pass type II membrane protein</topology>
        <orientation evidence="3">Intermembrane side</orientation>
    </subcellularLocation>
</comment>
<feature type="compositionally biased region" description="Basic and acidic residues" evidence="19">
    <location>
        <begin position="85"/>
        <end position="97"/>
    </location>
</feature>
<sequence>MMQRTVFNSSARAVSRRSLVNKRLGLRSAAKRFNSSHQSKKSSSSFDPAALLFPLSIIGGLAFCYHDRLKITSYTHKSLSEFAHQAKKEADDSKAAEEPNPSSEEEKTEVSEESQTVNEDNSEEPQEQAAAYNPETGEINWDCPCLGGMANGPCGEEFKEAFSCFVYSEAEPKGIDCIEKFKHMQDCFRKYPEVYAEELREDEVPIAEESTPAPATEEPITTPAAAPATEEPITTPAAAPATEEPITTPAAAPAIEEPVATPATEEPVTEESSPIAAEEPENTSEETTPATDYQEDASVITAIAEE</sequence>